<dbReference type="AlphaFoldDB" id="A0AA38C5Q1"/>
<dbReference type="EMBL" id="JAHRHJ020000290">
    <property type="protein sequence ID" value="KAH9294227.1"/>
    <property type="molecule type" value="Genomic_DNA"/>
</dbReference>
<accession>A0AA38C5Q1</accession>
<reference evidence="2 3" key="1">
    <citation type="journal article" date="2021" name="Nat. Plants">
        <title>The Taxus genome provides insights into paclitaxel biosynthesis.</title>
        <authorList>
            <person name="Xiong X."/>
            <person name="Gou J."/>
            <person name="Liao Q."/>
            <person name="Li Y."/>
            <person name="Zhou Q."/>
            <person name="Bi G."/>
            <person name="Li C."/>
            <person name="Du R."/>
            <person name="Wang X."/>
            <person name="Sun T."/>
            <person name="Guo L."/>
            <person name="Liang H."/>
            <person name="Lu P."/>
            <person name="Wu Y."/>
            <person name="Zhang Z."/>
            <person name="Ro D.K."/>
            <person name="Shang Y."/>
            <person name="Huang S."/>
            <person name="Yan J."/>
        </authorList>
    </citation>
    <scope>NUCLEOTIDE SEQUENCE [LARGE SCALE GENOMIC DNA]</scope>
    <source>
        <strain evidence="2">Ta-2019</strain>
    </source>
</reference>
<evidence type="ECO:0000313" key="2">
    <source>
        <dbReference type="EMBL" id="KAH9294227.1"/>
    </source>
</evidence>
<feature type="non-terminal residue" evidence="2">
    <location>
        <position position="1"/>
    </location>
</feature>
<name>A0AA38C5Q1_TAXCH</name>
<proteinExistence type="predicted"/>
<organism evidence="2 3">
    <name type="scientific">Taxus chinensis</name>
    <name type="common">Chinese yew</name>
    <name type="synonym">Taxus wallichiana var. chinensis</name>
    <dbReference type="NCBI Taxonomy" id="29808"/>
    <lineage>
        <taxon>Eukaryota</taxon>
        <taxon>Viridiplantae</taxon>
        <taxon>Streptophyta</taxon>
        <taxon>Embryophyta</taxon>
        <taxon>Tracheophyta</taxon>
        <taxon>Spermatophyta</taxon>
        <taxon>Pinopsida</taxon>
        <taxon>Pinidae</taxon>
        <taxon>Conifers II</taxon>
        <taxon>Cupressales</taxon>
        <taxon>Taxaceae</taxon>
        <taxon>Taxus</taxon>
    </lineage>
</organism>
<feature type="region of interest" description="Disordered" evidence="1">
    <location>
        <begin position="1"/>
        <end position="26"/>
    </location>
</feature>
<evidence type="ECO:0000313" key="3">
    <source>
        <dbReference type="Proteomes" id="UP000824469"/>
    </source>
</evidence>
<feature type="non-terminal residue" evidence="2">
    <location>
        <position position="82"/>
    </location>
</feature>
<comment type="caution">
    <text evidence="2">The sequence shown here is derived from an EMBL/GenBank/DDBJ whole genome shotgun (WGS) entry which is preliminary data.</text>
</comment>
<gene>
    <name evidence="2" type="ORF">KI387_040570</name>
</gene>
<keyword evidence="3" id="KW-1185">Reference proteome</keyword>
<protein>
    <submittedName>
        <fullName evidence="2">Uncharacterized protein</fullName>
    </submittedName>
</protein>
<sequence>VESQQAEKPVVEEKNLAPNLPEEDHVQDKEEIISIVQGDSNECNDPNFQACQELAALMEHCNSFPRASLDVPISHKEFHETK</sequence>
<evidence type="ECO:0000256" key="1">
    <source>
        <dbReference type="SAM" id="MobiDB-lite"/>
    </source>
</evidence>
<dbReference type="Proteomes" id="UP000824469">
    <property type="component" value="Unassembled WGS sequence"/>
</dbReference>